<organism evidence="1 2">
    <name type="scientific">Peronosclerospora sorghi</name>
    <dbReference type="NCBI Taxonomy" id="230839"/>
    <lineage>
        <taxon>Eukaryota</taxon>
        <taxon>Sar</taxon>
        <taxon>Stramenopiles</taxon>
        <taxon>Oomycota</taxon>
        <taxon>Peronosporomycetes</taxon>
        <taxon>Peronosporales</taxon>
        <taxon>Peronosporaceae</taxon>
        <taxon>Peronosclerospora</taxon>
    </lineage>
</organism>
<comment type="caution">
    <text evidence="1">The sequence shown here is derived from an EMBL/GenBank/DDBJ whole genome shotgun (WGS) entry which is preliminary data.</text>
</comment>
<sequence length="150" mass="16539">MIATIGISKLFGHGPVDDPAVYATNRVLQAEHDLELTRIAKDGETPRVILATLHQADPKCLLVGKDIYNTKQKASNSLLNGRQPIEVLLDCFRQESIYHAFRRSASGRLLSLFFAPNTGISLAAEFSANLKRVRTITHGRCFSLMIASNC</sequence>
<proteinExistence type="predicted"/>
<dbReference type="Proteomes" id="UP001163321">
    <property type="component" value="Chromosome 3"/>
</dbReference>
<protein>
    <submittedName>
        <fullName evidence="1">Uncharacterized protein</fullName>
    </submittedName>
</protein>
<name>A0ACC0WAE8_9STRA</name>
<gene>
    <name evidence="1" type="ORF">PsorP6_006931</name>
</gene>
<accession>A0ACC0WAE8</accession>
<keyword evidence="2" id="KW-1185">Reference proteome</keyword>
<reference evidence="1 2" key="1">
    <citation type="journal article" date="2022" name="bioRxiv">
        <title>The genome of the oomycete Peronosclerospora sorghi, a cosmopolitan pathogen of maize and sorghum, is inflated with dispersed pseudogenes.</title>
        <authorList>
            <person name="Fletcher K."/>
            <person name="Martin F."/>
            <person name="Isakeit T."/>
            <person name="Cavanaugh K."/>
            <person name="Magill C."/>
            <person name="Michelmore R."/>
        </authorList>
    </citation>
    <scope>NUCLEOTIDE SEQUENCE [LARGE SCALE GENOMIC DNA]</scope>
    <source>
        <strain evidence="1">P6</strain>
    </source>
</reference>
<dbReference type="EMBL" id="CM047582">
    <property type="protein sequence ID" value="KAI9915095.1"/>
    <property type="molecule type" value="Genomic_DNA"/>
</dbReference>
<evidence type="ECO:0000313" key="2">
    <source>
        <dbReference type="Proteomes" id="UP001163321"/>
    </source>
</evidence>
<evidence type="ECO:0000313" key="1">
    <source>
        <dbReference type="EMBL" id="KAI9915095.1"/>
    </source>
</evidence>